<feature type="compositionally biased region" description="Low complexity" evidence="11">
    <location>
        <begin position="277"/>
        <end position="286"/>
    </location>
</feature>
<feature type="domain" description="Response regulatory" evidence="12">
    <location>
        <begin position="300"/>
        <end position="414"/>
    </location>
</feature>
<reference evidence="13" key="1">
    <citation type="journal article" date="2021" name="Open Biol.">
        <title>Shared evolutionary footprints suggest mitochondrial oxidative damage underlies multiple complex I losses in fungi.</title>
        <authorList>
            <person name="Schikora-Tamarit M.A."/>
            <person name="Marcet-Houben M."/>
            <person name="Nosek J."/>
            <person name="Gabaldon T."/>
        </authorList>
    </citation>
    <scope>NUCLEOTIDE SEQUENCE</scope>
    <source>
        <strain evidence="13">CBS6075</strain>
    </source>
</reference>
<dbReference type="RefSeq" id="XP_046061989.1">
    <property type="nucleotide sequence ID" value="XM_046203738.1"/>
</dbReference>
<evidence type="ECO:0000259" key="12">
    <source>
        <dbReference type="PROSITE" id="PS50110"/>
    </source>
</evidence>
<evidence type="ECO:0000313" key="13">
    <source>
        <dbReference type="EMBL" id="KAH3667177.1"/>
    </source>
</evidence>
<evidence type="ECO:0000256" key="9">
    <source>
        <dbReference type="PROSITE-ProRule" id="PRU00169"/>
    </source>
</evidence>
<dbReference type="InterPro" id="IPR036388">
    <property type="entry name" value="WH-like_DNA-bd_sf"/>
</dbReference>
<dbReference type="PRINTS" id="PR00056">
    <property type="entry name" value="HSFDOMAIN"/>
</dbReference>
<gene>
    <name evidence="13" type="ORF">OGAPHI_002826</name>
</gene>
<dbReference type="InterPro" id="IPR011006">
    <property type="entry name" value="CheY-like_superfamily"/>
</dbReference>
<keyword evidence="6 8" id="KW-0804">Transcription</keyword>
<dbReference type="PANTHER" id="PTHR45339:SF1">
    <property type="entry name" value="HYBRID SIGNAL TRANSDUCTION HISTIDINE KINASE J"/>
    <property type="match status" value="1"/>
</dbReference>
<dbReference type="GO" id="GO:0036180">
    <property type="term" value="P:filamentous growth of a population of unicellular organisms in response to biotic stimulus"/>
    <property type="evidence" value="ECO:0007669"/>
    <property type="project" value="UniProtKB-ARBA"/>
</dbReference>
<dbReference type="InterPro" id="IPR036390">
    <property type="entry name" value="WH_DNA-bd_sf"/>
</dbReference>
<feature type="region of interest" description="Disordered" evidence="11">
    <location>
        <begin position="237"/>
        <end position="294"/>
    </location>
</feature>
<sequence length="474" mass="53630">MSLEDMADFKLETEPFGVSEVPSPPTKDVSVPKSSGTDFVKKLFQMLEENSYSDIVRWSDTGDSFIIADTNEFTKQVLPKHFKHSNFASFVRQLNKYDFHKVKISNELKQRYSIENVWEFKHPEFQRNNRDALENIKRKVTTKKDGDVSNASSNTVSISQFRNLQDNFGFLEKQNQSLTETVQKLHDDLNILNTKYNTMVSSFLTSKSINESYSRSISIIAKSLSQIGVDLPPLNLPFADQQSQTQNPHANGPVQTSVEPAQDSHQFISPPEASKVPQPQQQQPQQDNRIVRRPPGSGMHVLLVEDDDVCIQLCSKFLMKYGCTVEVVTDGLAAINVLEKVKFDLVLMDIVMPNLDGASATSVIRSFDMDTPIIAMTGNYQHQDLVTYLNHGMTDILAKPFTKHDLYMILEKHQIDKKLIYPVSDPFNPMNKTGNSQETPGQQQVVGSMSLENDSLQQKLDSEFQNSLKRQKLA</sequence>
<protein>
    <recommendedName>
        <fullName evidence="8">Transcription factor</fullName>
    </recommendedName>
</protein>
<feature type="compositionally biased region" description="Polar residues" evidence="11">
    <location>
        <begin position="240"/>
        <end position="267"/>
    </location>
</feature>
<evidence type="ECO:0000256" key="10">
    <source>
        <dbReference type="SAM" id="Coils"/>
    </source>
</evidence>
<dbReference type="Gene3D" id="1.10.10.10">
    <property type="entry name" value="Winged helix-like DNA-binding domain superfamily/Winged helix DNA-binding domain"/>
    <property type="match status" value="1"/>
</dbReference>
<dbReference type="PROSITE" id="PS50110">
    <property type="entry name" value="RESPONSE_REGULATORY"/>
    <property type="match status" value="1"/>
</dbReference>
<dbReference type="EMBL" id="JAEUBE010000183">
    <property type="protein sequence ID" value="KAH3667177.1"/>
    <property type="molecule type" value="Genomic_DNA"/>
</dbReference>
<evidence type="ECO:0000256" key="2">
    <source>
        <dbReference type="ARBA" id="ARBA00022553"/>
    </source>
</evidence>
<dbReference type="Pfam" id="PF00447">
    <property type="entry name" value="HSF_DNA-bind"/>
    <property type="match status" value="1"/>
</dbReference>
<dbReference type="GO" id="GO:0006357">
    <property type="term" value="P:regulation of transcription by RNA polymerase II"/>
    <property type="evidence" value="ECO:0007669"/>
    <property type="project" value="UniProtKB-UniRule"/>
</dbReference>
<dbReference type="PANTHER" id="PTHR45339">
    <property type="entry name" value="HYBRID SIGNAL TRANSDUCTION HISTIDINE KINASE J"/>
    <property type="match status" value="1"/>
</dbReference>
<keyword evidence="5 8" id="KW-0238">DNA-binding</keyword>
<proteinExistence type="predicted"/>
<keyword evidence="10" id="KW-0175">Coiled coil</keyword>
<dbReference type="OrthoDB" id="424572at2759"/>
<feature type="region of interest" description="Disordered" evidence="11">
    <location>
        <begin position="14"/>
        <end position="33"/>
    </location>
</feature>
<feature type="compositionally biased region" description="Polar residues" evidence="11">
    <location>
        <begin position="430"/>
        <end position="468"/>
    </location>
</feature>
<dbReference type="SUPFAM" id="SSF46785">
    <property type="entry name" value="Winged helix' DNA-binding domain"/>
    <property type="match status" value="1"/>
</dbReference>
<name>A0A9P8P8E9_9ASCO</name>
<reference evidence="13" key="2">
    <citation type="submission" date="2021-01" db="EMBL/GenBank/DDBJ databases">
        <authorList>
            <person name="Schikora-Tamarit M.A."/>
        </authorList>
    </citation>
    <scope>NUCLEOTIDE SEQUENCE</scope>
    <source>
        <strain evidence="13">CBS6075</strain>
    </source>
</reference>
<feature type="region of interest" description="Disordered" evidence="11">
    <location>
        <begin position="428"/>
        <end position="474"/>
    </location>
</feature>
<keyword evidence="2 9" id="KW-0597">Phosphoprotein</keyword>
<feature type="modified residue" description="4-aspartylphosphate" evidence="9">
    <location>
        <position position="349"/>
    </location>
</feature>
<evidence type="ECO:0000256" key="1">
    <source>
        <dbReference type="ARBA" id="ARBA00004123"/>
    </source>
</evidence>
<dbReference type="AlphaFoldDB" id="A0A9P8P8E9"/>
<dbReference type="Proteomes" id="UP000769157">
    <property type="component" value="Unassembled WGS sequence"/>
</dbReference>
<evidence type="ECO:0000256" key="7">
    <source>
        <dbReference type="ARBA" id="ARBA00023242"/>
    </source>
</evidence>
<dbReference type="InterPro" id="IPR014402">
    <property type="entry name" value="Sig_transdc_resp-reg_Skn7"/>
</dbReference>
<dbReference type="SMART" id="SM00448">
    <property type="entry name" value="REC"/>
    <property type="match status" value="1"/>
</dbReference>
<dbReference type="Pfam" id="PF00072">
    <property type="entry name" value="Response_reg"/>
    <property type="match status" value="1"/>
</dbReference>
<evidence type="ECO:0000256" key="5">
    <source>
        <dbReference type="ARBA" id="ARBA00023125"/>
    </source>
</evidence>
<dbReference type="GO" id="GO:0006950">
    <property type="term" value="P:response to stress"/>
    <property type="evidence" value="ECO:0007669"/>
    <property type="project" value="UniProtKB-ARBA"/>
</dbReference>
<dbReference type="PROSITE" id="PS00434">
    <property type="entry name" value="HSF_DOMAIN"/>
    <property type="match status" value="1"/>
</dbReference>
<dbReference type="Gene3D" id="3.40.50.2300">
    <property type="match status" value="1"/>
</dbReference>
<evidence type="ECO:0000256" key="11">
    <source>
        <dbReference type="SAM" id="MobiDB-lite"/>
    </source>
</evidence>
<dbReference type="CDD" id="cd17546">
    <property type="entry name" value="REC_hyHK_CKI1_RcsC-like"/>
    <property type="match status" value="1"/>
</dbReference>
<feature type="coiled-coil region" evidence="10">
    <location>
        <begin position="161"/>
        <end position="195"/>
    </location>
</feature>
<dbReference type="InterPro" id="IPR000232">
    <property type="entry name" value="HSF_DNA-bd"/>
</dbReference>
<dbReference type="GO" id="GO:0003700">
    <property type="term" value="F:DNA-binding transcription factor activity"/>
    <property type="evidence" value="ECO:0007669"/>
    <property type="project" value="UniProtKB-UniRule"/>
</dbReference>
<dbReference type="GO" id="GO:0005634">
    <property type="term" value="C:nucleus"/>
    <property type="evidence" value="ECO:0007669"/>
    <property type="project" value="UniProtKB-SubCell"/>
</dbReference>
<dbReference type="InterPro" id="IPR001789">
    <property type="entry name" value="Sig_transdc_resp-reg_receiver"/>
</dbReference>
<dbReference type="SMART" id="SM00415">
    <property type="entry name" value="HSF"/>
    <property type="match status" value="1"/>
</dbReference>
<keyword evidence="3" id="KW-0902">Two-component regulatory system</keyword>
<organism evidence="13 14">
    <name type="scientific">Ogataea philodendri</name>
    <dbReference type="NCBI Taxonomy" id="1378263"/>
    <lineage>
        <taxon>Eukaryota</taxon>
        <taxon>Fungi</taxon>
        <taxon>Dikarya</taxon>
        <taxon>Ascomycota</taxon>
        <taxon>Saccharomycotina</taxon>
        <taxon>Pichiomycetes</taxon>
        <taxon>Pichiales</taxon>
        <taxon>Pichiaceae</taxon>
        <taxon>Ogataea</taxon>
    </lineage>
</organism>
<comment type="subcellular location">
    <subcellularLocation>
        <location evidence="1 8">Nucleus</location>
    </subcellularLocation>
</comment>
<evidence type="ECO:0000256" key="8">
    <source>
        <dbReference type="PIRNR" id="PIRNR002595"/>
    </source>
</evidence>
<keyword evidence="4 8" id="KW-0805">Transcription regulation</keyword>
<comment type="caution">
    <text evidence="13">The sequence shown here is derived from an EMBL/GenBank/DDBJ whole genome shotgun (WGS) entry which is preliminary data.</text>
</comment>
<dbReference type="GO" id="GO:1900445">
    <property type="term" value="P:positive regulation of filamentous growth of a population of unicellular organisms in response to biotic stimulus"/>
    <property type="evidence" value="ECO:0007669"/>
    <property type="project" value="UniProtKB-ARBA"/>
</dbReference>
<dbReference type="GO" id="GO:0043565">
    <property type="term" value="F:sequence-specific DNA binding"/>
    <property type="evidence" value="ECO:0007669"/>
    <property type="project" value="InterPro"/>
</dbReference>
<dbReference type="FunFam" id="1.10.10.10:FF:000027">
    <property type="entry name" value="Heat shock transcription factor 1"/>
    <property type="match status" value="1"/>
</dbReference>
<dbReference type="PIRSF" id="PIRSF002595">
    <property type="entry name" value="RR_SKN7"/>
    <property type="match status" value="1"/>
</dbReference>
<keyword evidence="14" id="KW-1185">Reference proteome</keyword>
<dbReference type="GO" id="GO:0000156">
    <property type="term" value="F:phosphorelay response regulator activity"/>
    <property type="evidence" value="ECO:0007669"/>
    <property type="project" value="InterPro"/>
</dbReference>
<accession>A0A9P8P8E9</accession>
<dbReference type="SUPFAM" id="SSF52172">
    <property type="entry name" value="CheY-like"/>
    <property type="match status" value="1"/>
</dbReference>
<keyword evidence="7 8" id="KW-0539">Nucleus</keyword>
<evidence type="ECO:0000256" key="6">
    <source>
        <dbReference type="ARBA" id="ARBA00023163"/>
    </source>
</evidence>
<evidence type="ECO:0000313" key="14">
    <source>
        <dbReference type="Proteomes" id="UP000769157"/>
    </source>
</evidence>
<evidence type="ECO:0000256" key="4">
    <source>
        <dbReference type="ARBA" id="ARBA00023015"/>
    </source>
</evidence>
<dbReference type="GeneID" id="70234793"/>
<evidence type="ECO:0000256" key="3">
    <source>
        <dbReference type="ARBA" id="ARBA00023012"/>
    </source>
</evidence>